<evidence type="ECO:0000313" key="13">
    <source>
        <dbReference type="EMBL" id="KAK7598230.1"/>
    </source>
</evidence>
<evidence type="ECO:0008006" key="15">
    <source>
        <dbReference type="Google" id="ProtNLM"/>
    </source>
</evidence>
<gene>
    <name evidence="13" type="ORF">V9T40_006465</name>
</gene>
<evidence type="ECO:0000256" key="1">
    <source>
        <dbReference type="ARBA" id="ARBA00022553"/>
    </source>
</evidence>
<keyword evidence="2" id="KW-0479">Metal-binding</keyword>
<evidence type="ECO:0000256" key="2">
    <source>
        <dbReference type="ARBA" id="ARBA00022723"/>
    </source>
</evidence>
<comment type="caution">
    <text evidence="13">The sequence shown here is derived from an EMBL/GenBank/DDBJ whole genome shotgun (WGS) entry which is preliminary data.</text>
</comment>
<feature type="compositionally biased region" description="Basic residues" evidence="10">
    <location>
        <begin position="249"/>
        <end position="262"/>
    </location>
</feature>
<dbReference type="GO" id="GO:0000981">
    <property type="term" value="F:DNA-binding transcription factor activity, RNA polymerase II-specific"/>
    <property type="evidence" value="ECO:0007669"/>
    <property type="project" value="TreeGrafter"/>
</dbReference>
<dbReference type="FunFam" id="3.10.390.10:FF:000004">
    <property type="entry name" value="Deformed epidermal autoregulatory factor 1"/>
    <property type="match status" value="1"/>
</dbReference>
<dbReference type="PROSITE" id="PS50865">
    <property type="entry name" value="ZF_MYND_2"/>
    <property type="match status" value="1"/>
</dbReference>
<dbReference type="EMBL" id="JBBCAQ010000014">
    <property type="protein sequence ID" value="KAK7598230.1"/>
    <property type="molecule type" value="Genomic_DNA"/>
</dbReference>
<protein>
    <recommendedName>
        <fullName evidence="15">Deformed epidermal autoregulatory factor 1</fullName>
    </recommendedName>
</protein>
<dbReference type="PANTHER" id="PTHR10237">
    <property type="entry name" value="DEFORMED EPIDERMAL AUTOREGULATORY FACTOR 1 HOMOLOG SUPPRESSIN"/>
    <property type="match status" value="1"/>
</dbReference>
<keyword evidence="6" id="KW-0238">DNA-binding</keyword>
<keyword evidence="3 9" id="KW-0863">Zinc-finger</keyword>
<dbReference type="InterPro" id="IPR002893">
    <property type="entry name" value="Znf_MYND"/>
</dbReference>
<dbReference type="Proteomes" id="UP001367676">
    <property type="component" value="Unassembled WGS sequence"/>
</dbReference>
<dbReference type="PRINTS" id="PR01875">
    <property type="entry name" value="ETOFAMILY"/>
</dbReference>
<feature type="region of interest" description="Disordered" evidence="10">
    <location>
        <begin position="249"/>
        <end position="317"/>
    </location>
</feature>
<dbReference type="GO" id="GO:0003677">
    <property type="term" value="F:DNA binding"/>
    <property type="evidence" value="ECO:0007669"/>
    <property type="project" value="UniProtKB-KW"/>
</dbReference>
<sequence>MASESSENVVIPDMSEPHTNDADNSENMISVSDDQKNVPVRVTAVDVEAVPVSTIPVGSLINVGTGETYNIVTSDQLQLTAGGEFLCVENNCTTANVKNTDWHTLVQADGSELNATHIVIQNGNKVLEDPGEQTIEKIHYSYQEAASLPILHVRCKNTNAELHKRRFGSGGRGRCIKYDGQWCTPSEFEALCGRKSSKDWKRSIRFGGRSLQSLIDDRVLIPHATSCTCSVCCDDVSAAGPIRLFTPYKRRRKSKHSKKRKTSSTCDNLSNNDDSDSASDTREENWSANSCDNIPSEPTNINSNDVNGSRHESDSEDMGDVFRKLNEMSAKMFKLAHSMRSMVKAAERRWQTENQSADKDDKHDLFKTSTYESTLTIDDTVASISLRPRSDNTDMKKCANCNREAQAECSLCRRTPYCSTFCQRKDWSTHQMNCVRDESIMLIVGNH</sequence>
<dbReference type="InterPro" id="IPR000770">
    <property type="entry name" value="SAND_dom"/>
</dbReference>
<reference evidence="13 14" key="1">
    <citation type="submission" date="2024-03" db="EMBL/GenBank/DDBJ databases">
        <title>Adaptation during the transition from Ophiocordyceps entomopathogen to insect associate is accompanied by gene loss and intensified selection.</title>
        <authorList>
            <person name="Ward C.M."/>
            <person name="Onetto C.A."/>
            <person name="Borneman A.R."/>
        </authorList>
    </citation>
    <scope>NUCLEOTIDE SEQUENCE [LARGE SCALE GENOMIC DNA]</scope>
    <source>
        <strain evidence="13">AWRI1</strain>
        <tissue evidence="13">Single Adult Female</tissue>
    </source>
</reference>
<dbReference type="SUPFAM" id="SSF63763">
    <property type="entry name" value="SAND domain-like"/>
    <property type="match status" value="1"/>
</dbReference>
<keyword evidence="14" id="KW-1185">Reference proteome</keyword>
<keyword evidence="8" id="KW-0539">Nucleus</keyword>
<evidence type="ECO:0000256" key="8">
    <source>
        <dbReference type="ARBA" id="ARBA00023242"/>
    </source>
</evidence>
<evidence type="ECO:0000256" key="3">
    <source>
        <dbReference type="ARBA" id="ARBA00022771"/>
    </source>
</evidence>
<dbReference type="GO" id="GO:0003714">
    <property type="term" value="F:transcription corepressor activity"/>
    <property type="evidence" value="ECO:0007669"/>
    <property type="project" value="InterPro"/>
</dbReference>
<dbReference type="GO" id="GO:0008270">
    <property type="term" value="F:zinc ion binding"/>
    <property type="evidence" value="ECO:0007669"/>
    <property type="project" value="UniProtKB-KW"/>
</dbReference>
<keyword evidence="5" id="KW-0805">Transcription regulation</keyword>
<dbReference type="SUPFAM" id="SSF144232">
    <property type="entry name" value="HIT/MYND zinc finger-like"/>
    <property type="match status" value="1"/>
</dbReference>
<dbReference type="Gene3D" id="6.10.140.2220">
    <property type="match status" value="1"/>
</dbReference>
<dbReference type="SMART" id="SM00258">
    <property type="entry name" value="SAND"/>
    <property type="match status" value="1"/>
</dbReference>
<evidence type="ECO:0000256" key="10">
    <source>
        <dbReference type="SAM" id="MobiDB-lite"/>
    </source>
</evidence>
<evidence type="ECO:0000259" key="11">
    <source>
        <dbReference type="PROSITE" id="PS50864"/>
    </source>
</evidence>
<evidence type="ECO:0000313" key="14">
    <source>
        <dbReference type="Proteomes" id="UP001367676"/>
    </source>
</evidence>
<dbReference type="InterPro" id="IPR013289">
    <property type="entry name" value="CBFA2T1/2/3"/>
</dbReference>
<accession>A0AAN9TXT5</accession>
<dbReference type="InterPro" id="IPR024119">
    <property type="entry name" value="TF_DEAF-1"/>
</dbReference>
<proteinExistence type="predicted"/>
<feature type="domain" description="MYND-type" evidence="12">
    <location>
        <begin position="398"/>
        <end position="434"/>
    </location>
</feature>
<dbReference type="PROSITE" id="PS50864">
    <property type="entry name" value="SAND"/>
    <property type="match status" value="1"/>
</dbReference>
<evidence type="ECO:0000256" key="9">
    <source>
        <dbReference type="PROSITE-ProRule" id="PRU00134"/>
    </source>
</evidence>
<dbReference type="GO" id="GO:0005634">
    <property type="term" value="C:nucleus"/>
    <property type="evidence" value="ECO:0007669"/>
    <property type="project" value="TreeGrafter"/>
</dbReference>
<keyword evidence="4" id="KW-0862">Zinc</keyword>
<evidence type="ECO:0000259" key="12">
    <source>
        <dbReference type="PROSITE" id="PS50865"/>
    </source>
</evidence>
<organism evidence="13 14">
    <name type="scientific">Parthenolecanium corni</name>
    <dbReference type="NCBI Taxonomy" id="536013"/>
    <lineage>
        <taxon>Eukaryota</taxon>
        <taxon>Metazoa</taxon>
        <taxon>Ecdysozoa</taxon>
        <taxon>Arthropoda</taxon>
        <taxon>Hexapoda</taxon>
        <taxon>Insecta</taxon>
        <taxon>Pterygota</taxon>
        <taxon>Neoptera</taxon>
        <taxon>Paraneoptera</taxon>
        <taxon>Hemiptera</taxon>
        <taxon>Sternorrhyncha</taxon>
        <taxon>Coccoidea</taxon>
        <taxon>Coccidae</taxon>
        <taxon>Parthenolecanium</taxon>
    </lineage>
</organism>
<keyword evidence="7" id="KW-0804">Transcription</keyword>
<evidence type="ECO:0000256" key="6">
    <source>
        <dbReference type="ARBA" id="ARBA00023125"/>
    </source>
</evidence>
<feature type="compositionally biased region" description="Polar residues" evidence="10">
    <location>
        <begin position="286"/>
        <end position="307"/>
    </location>
</feature>
<feature type="region of interest" description="Disordered" evidence="10">
    <location>
        <begin position="1"/>
        <end position="26"/>
    </location>
</feature>
<dbReference type="PROSITE" id="PS01360">
    <property type="entry name" value="ZF_MYND_1"/>
    <property type="match status" value="1"/>
</dbReference>
<dbReference type="Gene3D" id="3.10.390.10">
    <property type="entry name" value="SAND domain-like"/>
    <property type="match status" value="1"/>
</dbReference>
<name>A0AAN9TXT5_9HEMI</name>
<evidence type="ECO:0000256" key="4">
    <source>
        <dbReference type="ARBA" id="ARBA00022833"/>
    </source>
</evidence>
<dbReference type="PANTHER" id="PTHR10237:SF1">
    <property type="entry name" value="DEFORMED EPIDERMAL AUTOREGULATORY FACTOR 1 HOMOLOG"/>
    <property type="match status" value="1"/>
</dbReference>
<evidence type="ECO:0000256" key="7">
    <source>
        <dbReference type="ARBA" id="ARBA00023163"/>
    </source>
</evidence>
<dbReference type="Pfam" id="PF01753">
    <property type="entry name" value="zf-MYND"/>
    <property type="match status" value="1"/>
</dbReference>
<dbReference type="Pfam" id="PF01342">
    <property type="entry name" value="SAND"/>
    <property type="match status" value="1"/>
</dbReference>
<keyword evidence="1" id="KW-0597">Phosphoprotein</keyword>
<feature type="compositionally biased region" description="Low complexity" evidence="10">
    <location>
        <begin position="263"/>
        <end position="272"/>
    </location>
</feature>
<feature type="domain" description="SAND" evidence="11">
    <location>
        <begin position="132"/>
        <end position="221"/>
    </location>
</feature>
<dbReference type="InterPro" id="IPR010919">
    <property type="entry name" value="SAND-like_dom_sf"/>
</dbReference>
<dbReference type="AlphaFoldDB" id="A0AAN9TXT5"/>
<evidence type="ECO:0000256" key="5">
    <source>
        <dbReference type="ARBA" id="ARBA00023015"/>
    </source>
</evidence>